<reference evidence="2 3" key="1">
    <citation type="journal article" date="2012" name="PLoS Pathog.">
        <title>The genome of the obligate intracellular parasite Trachipleistophora hominis: new insights into microsporidian genome dynamics and reductive evolution.</title>
        <authorList>
            <person name="Heinz E."/>
            <person name="Williams T.A."/>
            <person name="Nakjang S."/>
            <person name="Noel C.J."/>
            <person name="Swan D.C."/>
            <person name="Goldberg A.V."/>
            <person name="Harris S.R."/>
            <person name="Weinmaier T."/>
            <person name="Markert S."/>
            <person name="Becher D."/>
            <person name="Bernhardt J."/>
            <person name="Dagan T."/>
            <person name="Hacker C."/>
            <person name="Lucocq J.M."/>
            <person name="Schweder T."/>
            <person name="Rattei T."/>
            <person name="Hall N."/>
            <person name="Hirt R.P."/>
            <person name="Embley T.M."/>
        </authorList>
    </citation>
    <scope>NUCLEOTIDE SEQUENCE [LARGE SCALE GENOMIC DNA]</scope>
</reference>
<evidence type="ECO:0000256" key="1">
    <source>
        <dbReference type="SAM" id="Phobius"/>
    </source>
</evidence>
<feature type="transmembrane region" description="Helical" evidence="1">
    <location>
        <begin position="42"/>
        <end position="62"/>
    </location>
</feature>
<dbReference type="Proteomes" id="UP000011185">
    <property type="component" value="Unassembled WGS sequence"/>
</dbReference>
<keyword evidence="1" id="KW-0472">Membrane</keyword>
<dbReference type="HOGENOM" id="CLU_1455368_0_0_1"/>
<dbReference type="EMBL" id="JH993981">
    <property type="protein sequence ID" value="ELQ75226.1"/>
    <property type="molecule type" value="Genomic_DNA"/>
</dbReference>
<dbReference type="InParanoid" id="L7JW21"/>
<gene>
    <name evidence="2" type="ORF">THOM_1849</name>
</gene>
<name>L7JW21_TRAHO</name>
<dbReference type="VEuPathDB" id="MicrosporidiaDB:THOM_1849"/>
<evidence type="ECO:0000313" key="3">
    <source>
        <dbReference type="Proteomes" id="UP000011185"/>
    </source>
</evidence>
<organism evidence="2 3">
    <name type="scientific">Trachipleistophora hominis</name>
    <name type="common">Microsporidian parasite</name>
    <dbReference type="NCBI Taxonomy" id="72359"/>
    <lineage>
        <taxon>Eukaryota</taxon>
        <taxon>Fungi</taxon>
        <taxon>Fungi incertae sedis</taxon>
        <taxon>Microsporidia</taxon>
        <taxon>Pleistophoridae</taxon>
        <taxon>Trachipleistophora</taxon>
    </lineage>
</organism>
<protein>
    <submittedName>
        <fullName evidence="2">Uncharacterized protein</fullName>
    </submittedName>
</protein>
<keyword evidence="1" id="KW-0812">Transmembrane</keyword>
<evidence type="ECO:0000313" key="2">
    <source>
        <dbReference type="EMBL" id="ELQ75226.1"/>
    </source>
</evidence>
<proteinExistence type="predicted"/>
<keyword evidence="1" id="KW-1133">Transmembrane helix</keyword>
<dbReference type="AlphaFoldDB" id="L7JW21"/>
<sequence>MENTTTLLSESYTQLVNTSAVPANEQVQYIQSEIASFFETNFFSVLIFIPYFILGFLCFGIAHRFFNYITTKYINFRKPASASYSSPSALNENVINDSLDSEHIFISRAIGPCNHSTMENGLLVESLQNNNETNENENRDPPLYTADAQCFEQINQLPLFKIVTLPDYDEAAYPQQPPPPYSPASR</sequence>
<keyword evidence="3" id="KW-1185">Reference proteome</keyword>
<accession>L7JW21</accession>